<feature type="compositionally biased region" description="Polar residues" evidence="1">
    <location>
        <begin position="28"/>
        <end position="48"/>
    </location>
</feature>
<protein>
    <submittedName>
        <fullName evidence="2">Uncharacterized protein</fullName>
    </submittedName>
</protein>
<organism evidence="2">
    <name type="scientific">Leviviridae sp</name>
    <dbReference type="NCBI Taxonomy" id="2027243"/>
    <lineage>
        <taxon>Viruses</taxon>
        <taxon>Riboviria</taxon>
        <taxon>Orthornavirae</taxon>
        <taxon>Lenarviricota</taxon>
        <taxon>Leviviricetes</taxon>
        <taxon>Norzivirales</taxon>
        <taxon>Fiersviridae</taxon>
    </lineage>
</organism>
<reference evidence="2" key="1">
    <citation type="submission" date="2019-05" db="EMBL/GenBank/DDBJ databases">
        <title>Metatranscriptomic reconstruction reveals RNA viruses with the potential to shape carbon cycling in soil.</title>
        <authorList>
            <person name="Starr E.P."/>
            <person name="Nuccio E."/>
            <person name="Pett-Ridge J."/>
            <person name="Banfield J.F."/>
            <person name="Firestone M.K."/>
        </authorList>
    </citation>
    <scope>NUCLEOTIDE SEQUENCE</scope>
    <source>
        <strain evidence="2">H1_Bulk_30_scaffold_271</strain>
    </source>
</reference>
<name>A0A514D3D9_9VIRU</name>
<feature type="non-terminal residue" evidence="2">
    <location>
        <position position="1"/>
    </location>
</feature>
<evidence type="ECO:0000313" key="2">
    <source>
        <dbReference type="EMBL" id="QDH88132.1"/>
    </source>
</evidence>
<proteinExistence type="predicted"/>
<gene>
    <name evidence="2" type="ORF">H1Bulk30271_000004</name>
</gene>
<feature type="region of interest" description="Disordered" evidence="1">
    <location>
        <begin position="1"/>
        <end position="48"/>
    </location>
</feature>
<sequence>SEAGLSSRSASTTPIAIDPDDDKDDTLLSPSNQSSAGLSCDPSVSTVA</sequence>
<evidence type="ECO:0000256" key="1">
    <source>
        <dbReference type="SAM" id="MobiDB-lite"/>
    </source>
</evidence>
<feature type="compositionally biased region" description="Polar residues" evidence="1">
    <location>
        <begin position="1"/>
        <end position="14"/>
    </location>
</feature>
<dbReference type="EMBL" id="MN033868">
    <property type="protein sequence ID" value="QDH88132.1"/>
    <property type="molecule type" value="Genomic_RNA"/>
</dbReference>
<accession>A0A514D3D9</accession>